<sequence length="329" mass="37165">MNEASVDDRPLLLVLVGPTAVGKTALSLKLAKALNAEIISGDSMQVYRRMDIGTAKLMPDEREGIPHHLIDIREPEHPFSVSEFQSLCTQKIQDIHLRGRLPFIVGGTGLYVESVCYGFRFQDIGADEAFRAEMRNFAREKGAQALHDRLREIDPVSAAKLHCNDEGRVIRALEVYRLTGKPLSEQQDQSRGDDKQSPYRLCIIGLTMDRSELYKRIDERVDAMMTSGLVAEVENLLREGVPSDAVSMRGLGYKEIVSYLSGEAKYEEAIEILKRDTRHFAKRQLSWFRHMKSLEWVDVGDPSKNSDLFNRICAIIAGKFAIDIEYICS</sequence>
<dbReference type="PANTHER" id="PTHR11088">
    <property type="entry name" value="TRNA DIMETHYLALLYLTRANSFERASE"/>
    <property type="match status" value="1"/>
</dbReference>
<comment type="subunit">
    <text evidence="10">Monomer.</text>
</comment>
<feature type="site" description="Interaction with substrate tRNA" evidence="10">
    <location>
        <position position="131"/>
    </location>
</feature>
<comment type="caution">
    <text evidence="10">Lacks conserved residue(s) required for the propagation of feature annotation.</text>
</comment>
<evidence type="ECO:0000256" key="12">
    <source>
        <dbReference type="RuleBase" id="RU003784"/>
    </source>
</evidence>
<accession>A0A3D9IFI7</accession>
<dbReference type="HAMAP" id="MF_00185">
    <property type="entry name" value="IPP_trans"/>
    <property type="match status" value="1"/>
</dbReference>
<keyword evidence="6 10" id="KW-0547">Nucleotide-binding</keyword>
<comment type="catalytic activity">
    <reaction evidence="9 10 11">
        <text>adenosine(37) in tRNA + dimethylallyl diphosphate = N(6)-dimethylallyladenosine(37) in tRNA + diphosphate</text>
        <dbReference type="Rhea" id="RHEA:26482"/>
        <dbReference type="Rhea" id="RHEA-COMP:10162"/>
        <dbReference type="Rhea" id="RHEA-COMP:10375"/>
        <dbReference type="ChEBI" id="CHEBI:33019"/>
        <dbReference type="ChEBI" id="CHEBI:57623"/>
        <dbReference type="ChEBI" id="CHEBI:74411"/>
        <dbReference type="ChEBI" id="CHEBI:74415"/>
        <dbReference type="EC" id="2.5.1.75"/>
    </reaction>
</comment>
<comment type="function">
    <text evidence="2 10 12">Catalyzes the transfer of a dimethylallyl group onto the adenine at position 37 in tRNAs that read codons beginning with uridine, leading to the formation of N6-(dimethylallyl)adenosine (i(6)A).</text>
</comment>
<dbReference type="Proteomes" id="UP000256869">
    <property type="component" value="Unassembled WGS sequence"/>
</dbReference>
<name>A0A3D9IFI7_9BACL</name>
<evidence type="ECO:0000256" key="2">
    <source>
        <dbReference type="ARBA" id="ARBA00003213"/>
    </source>
</evidence>
<dbReference type="SUPFAM" id="SSF52540">
    <property type="entry name" value="P-loop containing nucleoside triphosphate hydrolases"/>
    <property type="match status" value="1"/>
</dbReference>
<keyword evidence="4 10" id="KW-0808">Transferase</keyword>
<dbReference type="InterPro" id="IPR027417">
    <property type="entry name" value="P-loop_NTPase"/>
</dbReference>
<evidence type="ECO:0000313" key="15">
    <source>
        <dbReference type="Proteomes" id="UP000256869"/>
    </source>
</evidence>
<evidence type="ECO:0000256" key="10">
    <source>
        <dbReference type="HAMAP-Rule" id="MF_00185"/>
    </source>
</evidence>
<protein>
    <recommendedName>
        <fullName evidence="10">tRNA dimethylallyltransferase</fullName>
        <ecNumber evidence="10">2.5.1.75</ecNumber>
    </recommendedName>
    <alternativeName>
        <fullName evidence="10">Dimethylallyl diphosphate:tRNA dimethylallyltransferase</fullName>
        <shortName evidence="10">DMAPP:tRNA dimethylallyltransferase</shortName>
        <shortName evidence="10">DMATase</shortName>
    </alternativeName>
    <alternativeName>
        <fullName evidence="10">Isopentenyl-diphosphate:tRNA isopentenyltransferase</fullName>
        <shortName evidence="10">IPP transferase</shortName>
        <shortName evidence="10">IPPT</shortName>
        <shortName evidence="10">IPTase</shortName>
    </alternativeName>
</protein>
<evidence type="ECO:0000256" key="1">
    <source>
        <dbReference type="ARBA" id="ARBA00001946"/>
    </source>
</evidence>
<evidence type="ECO:0000313" key="14">
    <source>
        <dbReference type="EMBL" id="RED60319.1"/>
    </source>
</evidence>
<dbReference type="PANTHER" id="PTHR11088:SF60">
    <property type="entry name" value="TRNA DIMETHYLALLYLTRANSFERASE"/>
    <property type="match status" value="1"/>
</dbReference>
<evidence type="ECO:0000256" key="5">
    <source>
        <dbReference type="ARBA" id="ARBA00022694"/>
    </source>
</evidence>
<dbReference type="AlphaFoldDB" id="A0A3D9IFI7"/>
<feature type="binding site" evidence="10">
    <location>
        <begin position="17"/>
        <end position="24"/>
    </location>
    <ligand>
        <name>ATP</name>
        <dbReference type="ChEBI" id="CHEBI:30616"/>
    </ligand>
</feature>
<reference evidence="14 15" key="1">
    <citation type="submission" date="2018-07" db="EMBL/GenBank/DDBJ databases">
        <title>Genomic Encyclopedia of Type Strains, Phase III (KMG-III): the genomes of soil and plant-associated and newly described type strains.</title>
        <authorList>
            <person name="Whitman W."/>
        </authorList>
    </citation>
    <scope>NUCLEOTIDE SEQUENCE [LARGE SCALE GENOMIC DNA]</scope>
    <source>
        <strain evidence="14 15">CECT 8236</strain>
    </source>
</reference>
<dbReference type="GO" id="GO:0052381">
    <property type="term" value="F:tRNA dimethylallyltransferase activity"/>
    <property type="evidence" value="ECO:0007669"/>
    <property type="project" value="UniProtKB-UniRule"/>
</dbReference>
<evidence type="ECO:0000256" key="13">
    <source>
        <dbReference type="RuleBase" id="RU003785"/>
    </source>
</evidence>
<keyword evidence="5 10" id="KW-0819">tRNA processing</keyword>
<dbReference type="GO" id="GO:0005524">
    <property type="term" value="F:ATP binding"/>
    <property type="evidence" value="ECO:0007669"/>
    <property type="project" value="UniProtKB-UniRule"/>
</dbReference>
<dbReference type="Pfam" id="PF01715">
    <property type="entry name" value="IPPT"/>
    <property type="match status" value="1"/>
</dbReference>
<evidence type="ECO:0000256" key="4">
    <source>
        <dbReference type="ARBA" id="ARBA00022679"/>
    </source>
</evidence>
<dbReference type="OrthoDB" id="9776390at2"/>
<comment type="caution">
    <text evidence="14">The sequence shown here is derived from an EMBL/GenBank/DDBJ whole genome shotgun (WGS) entry which is preliminary data.</text>
</comment>
<feature type="site" description="Interaction with substrate tRNA" evidence="10">
    <location>
        <position position="108"/>
    </location>
</feature>
<dbReference type="NCBIfam" id="TIGR00174">
    <property type="entry name" value="miaA"/>
    <property type="match status" value="1"/>
</dbReference>
<gene>
    <name evidence="10" type="primary">miaA</name>
    <name evidence="14" type="ORF">DFP95_106108</name>
</gene>
<dbReference type="Gene3D" id="1.10.20.140">
    <property type="match status" value="1"/>
</dbReference>
<evidence type="ECO:0000256" key="7">
    <source>
        <dbReference type="ARBA" id="ARBA00022840"/>
    </source>
</evidence>
<feature type="region of interest" description="Interaction with substrate tRNA" evidence="10">
    <location>
        <begin position="42"/>
        <end position="45"/>
    </location>
</feature>
<keyword evidence="7 10" id="KW-0067">ATP-binding</keyword>
<feature type="binding site" evidence="10">
    <location>
        <begin position="19"/>
        <end position="24"/>
    </location>
    <ligand>
        <name>substrate</name>
    </ligand>
</feature>
<dbReference type="InterPro" id="IPR039657">
    <property type="entry name" value="Dimethylallyltransferase"/>
</dbReference>
<evidence type="ECO:0000256" key="9">
    <source>
        <dbReference type="ARBA" id="ARBA00049563"/>
    </source>
</evidence>
<evidence type="ECO:0000256" key="3">
    <source>
        <dbReference type="ARBA" id="ARBA00005842"/>
    </source>
</evidence>
<organism evidence="14 15">
    <name type="scientific">Cohnella lupini</name>
    <dbReference type="NCBI Taxonomy" id="1294267"/>
    <lineage>
        <taxon>Bacteria</taxon>
        <taxon>Bacillati</taxon>
        <taxon>Bacillota</taxon>
        <taxon>Bacilli</taxon>
        <taxon>Bacillales</taxon>
        <taxon>Paenibacillaceae</taxon>
        <taxon>Cohnella</taxon>
    </lineage>
</organism>
<keyword evidence="15" id="KW-1185">Reference proteome</keyword>
<dbReference type="FunFam" id="1.10.20.140:FF:000001">
    <property type="entry name" value="tRNA dimethylallyltransferase"/>
    <property type="match status" value="1"/>
</dbReference>
<proteinExistence type="inferred from homology"/>
<evidence type="ECO:0000256" key="11">
    <source>
        <dbReference type="RuleBase" id="RU003783"/>
    </source>
</evidence>
<dbReference type="InterPro" id="IPR018022">
    <property type="entry name" value="IPT"/>
</dbReference>
<evidence type="ECO:0000256" key="6">
    <source>
        <dbReference type="ARBA" id="ARBA00022741"/>
    </source>
</evidence>
<comment type="similarity">
    <text evidence="3 10 13">Belongs to the IPP transferase family.</text>
</comment>
<keyword evidence="8 10" id="KW-0460">Magnesium</keyword>
<evidence type="ECO:0000256" key="8">
    <source>
        <dbReference type="ARBA" id="ARBA00022842"/>
    </source>
</evidence>
<dbReference type="EMBL" id="QRDY01000006">
    <property type="protein sequence ID" value="RED60319.1"/>
    <property type="molecule type" value="Genomic_DNA"/>
</dbReference>
<comment type="cofactor">
    <cofactor evidence="1 10">
        <name>Mg(2+)</name>
        <dbReference type="ChEBI" id="CHEBI:18420"/>
    </cofactor>
</comment>
<dbReference type="Gene3D" id="3.40.50.300">
    <property type="entry name" value="P-loop containing nucleotide triphosphate hydrolases"/>
    <property type="match status" value="1"/>
</dbReference>
<dbReference type="GO" id="GO:0006400">
    <property type="term" value="P:tRNA modification"/>
    <property type="evidence" value="ECO:0007669"/>
    <property type="project" value="TreeGrafter"/>
</dbReference>
<dbReference type="EC" id="2.5.1.75" evidence="10"/>
<dbReference type="RefSeq" id="WP_115993033.1">
    <property type="nucleotide sequence ID" value="NZ_QRDY01000006.1"/>
</dbReference>